<dbReference type="AlphaFoldDB" id="A0A7C0VAQ3"/>
<evidence type="ECO:0000256" key="12">
    <source>
        <dbReference type="ARBA" id="ARBA00034000"/>
    </source>
</evidence>
<dbReference type="Pfam" id="PF00905">
    <property type="entry name" value="Transpeptidase"/>
    <property type="match status" value="1"/>
</dbReference>
<dbReference type="InterPro" id="IPR023346">
    <property type="entry name" value="Lysozyme-like_dom_sf"/>
</dbReference>
<comment type="similarity">
    <text evidence="1">In the C-terminal section; belongs to the transpeptidase family.</text>
</comment>
<keyword evidence="9" id="KW-0573">Peptidoglycan synthesis</keyword>
<evidence type="ECO:0000256" key="4">
    <source>
        <dbReference type="ARBA" id="ARBA00022670"/>
    </source>
</evidence>
<keyword evidence="8" id="KW-0133">Cell shape</keyword>
<dbReference type="PANTHER" id="PTHR32282">
    <property type="entry name" value="BINDING PROTEIN TRANSPEPTIDASE, PUTATIVE-RELATED"/>
    <property type="match status" value="1"/>
</dbReference>
<keyword evidence="6" id="KW-0808">Transferase</keyword>
<keyword evidence="7" id="KW-0378">Hydrolase</keyword>
<organism evidence="17">
    <name type="scientific">candidate division WOR-3 bacterium</name>
    <dbReference type="NCBI Taxonomy" id="2052148"/>
    <lineage>
        <taxon>Bacteria</taxon>
        <taxon>Bacteria division WOR-3</taxon>
    </lineage>
</organism>
<dbReference type="Pfam" id="PF00912">
    <property type="entry name" value="Transgly"/>
    <property type="match status" value="1"/>
</dbReference>
<dbReference type="InterPro" id="IPR036950">
    <property type="entry name" value="PBP_transglycosylase"/>
</dbReference>
<comment type="caution">
    <text evidence="17">The sequence shown here is derived from an EMBL/GenBank/DDBJ whole genome shotgun (WGS) entry which is preliminary data.</text>
</comment>
<dbReference type="Gene3D" id="3.40.710.10">
    <property type="entry name" value="DD-peptidase/beta-lactamase superfamily"/>
    <property type="match status" value="1"/>
</dbReference>
<evidence type="ECO:0000256" key="10">
    <source>
        <dbReference type="ARBA" id="ARBA00023268"/>
    </source>
</evidence>
<evidence type="ECO:0000256" key="1">
    <source>
        <dbReference type="ARBA" id="ARBA00007090"/>
    </source>
</evidence>
<evidence type="ECO:0000256" key="8">
    <source>
        <dbReference type="ARBA" id="ARBA00022960"/>
    </source>
</evidence>
<keyword evidence="3" id="KW-0121">Carboxypeptidase</keyword>
<feature type="domain" description="Penicillin-binding protein transpeptidase" evidence="15">
    <location>
        <begin position="350"/>
        <end position="586"/>
    </location>
</feature>
<keyword evidence="5" id="KW-0328">Glycosyltransferase</keyword>
<dbReference type="SUPFAM" id="SSF53955">
    <property type="entry name" value="Lysozyme-like"/>
    <property type="match status" value="1"/>
</dbReference>
<dbReference type="GO" id="GO:0030288">
    <property type="term" value="C:outer membrane-bounded periplasmic space"/>
    <property type="evidence" value="ECO:0007669"/>
    <property type="project" value="TreeGrafter"/>
</dbReference>
<evidence type="ECO:0000259" key="15">
    <source>
        <dbReference type="Pfam" id="PF00905"/>
    </source>
</evidence>
<evidence type="ECO:0000256" key="7">
    <source>
        <dbReference type="ARBA" id="ARBA00022801"/>
    </source>
</evidence>
<evidence type="ECO:0000256" key="14">
    <source>
        <dbReference type="SAM" id="Phobius"/>
    </source>
</evidence>
<accession>A0A7C0VAQ3</accession>
<dbReference type="GO" id="GO:0009002">
    <property type="term" value="F:serine-type D-Ala-D-Ala carboxypeptidase activity"/>
    <property type="evidence" value="ECO:0007669"/>
    <property type="project" value="UniProtKB-EC"/>
</dbReference>
<dbReference type="GO" id="GO:0006508">
    <property type="term" value="P:proteolysis"/>
    <property type="evidence" value="ECO:0007669"/>
    <property type="project" value="UniProtKB-KW"/>
</dbReference>
<keyword evidence="4" id="KW-0645">Protease</keyword>
<reference evidence="17" key="1">
    <citation type="journal article" date="2020" name="mSystems">
        <title>Genome- and Community-Level Interaction Insights into Carbon Utilization and Element Cycling Functions of Hydrothermarchaeota in Hydrothermal Sediment.</title>
        <authorList>
            <person name="Zhou Z."/>
            <person name="Liu Y."/>
            <person name="Xu W."/>
            <person name="Pan J."/>
            <person name="Luo Z.H."/>
            <person name="Li M."/>
        </authorList>
    </citation>
    <scope>NUCLEOTIDE SEQUENCE [LARGE SCALE GENOMIC DNA]</scope>
    <source>
        <strain evidence="17">HyVt-102</strain>
    </source>
</reference>
<dbReference type="Proteomes" id="UP000885847">
    <property type="component" value="Unassembled WGS sequence"/>
</dbReference>
<evidence type="ECO:0000259" key="16">
    <source>
        <dbReference type="Pfam" id="PF00912"/>
    </source>
</evidence>
<proteinExistence type="inferred from homology"/>
<dbReference type="GO" id="GO:0008955">
    <property type="term" value="F:peptidoglycan glycosyltransferase activity"/>
    <property type="evidence" value="ECO:0007669"/>
    <property type="project" value="UniProtKB-EC"/>
</dbReference>
<evidence type="ECO:0000256" key="6">
    <source>
        <dbReference type="ARBA" id="ARBA00022679"/>
    </source>
</evidence>
<gene>
    <name evidence="17" type="ORF">ENF18_04490</name>
</gene>
<protein>
    <submittedName>
        <fullName evidence="17">PBP1A family penicillin-binding protein</fullName>
    </submittedName>
</protein>
<keyword evidence="14" id="KW-1133">Transmembrane helix</keyword>
<keyword evidence="10" id="KW-0511">Multifunctional enzyme</keyword>
<comment type="catalytic activity">
    <reaction evidence="12">
        <text>Preferential cleavage: (Ac)2-L-Lys-D-Ala-|-D-Ala. Also transpeptidation of peptidyl-alanyl moieties that are N-acyl substituents of D-alanine.</text>
        <dbReference type="EC" id="3.4.16.4"/>
    </reaction>
</comment>
<dbReference type="FunFam" id="1.10.3810.10:FF:000001">
    <property type="entry name" value="Penicillin-binding protein 1A"/>
    <property type="match status" value="1"/>
</dbReference>
<dbReference type="EMBL" id="DQWE01000214">
    <property type="protein sequence ID" value="HDI83032.1"/>
    <property type="molecule type" value="Genomic_DNA"/>
</dbReference>
<comment type="catalytic activity">
    <reaction evidence="13">
        <text>[GlcNAc-(1-&gt;4)-Mur2Ac(oyl-L-Ala-gamma-D-Glu-L-Lys-D-Ala-D-Ala)](n)-di-trans,octa-cis-undecaprenyl diphosphate + beta-D-GlcNAc-(1-&gt;4)-Mur2Ac(oyl-L-Ala-gamma-D-Glu-L-Lys-D-Ala-D-Ala)-di-trans,octa-cis-undecaprenyl diphosphate = [GlcNAc-(1-&gt;4)-Mur2Ac(oyl-L-Ala-gamma-D-Glu-L-Lys-D-Ala-D-Ala)](n+1)-di-trans,octa-cis-undecaprenyl diphosphate + di-trans,octa-cis-undecaprenyl diphosphate + H(+)</text>
        <dbReference type="Rhea" id="RHEA:23708"/>
        <dbReference type="Rhea" id="RHEA-COMP:9602"/>
        <dbReference type="Rhea" id="RHEA-COMP:9603"/>
        <dbReference type="ChEBI" id="CHEBI:15378"/>
        <dbReference type="ChEBI" id="CHEBI:58405"/>
        <dbReference type="ChEBI" id="CHEBI:60033"/>
        <dbReference type="ChEBI" id="CHEBI:78435"/>
        <dbReference type="EC" id="2.4.99.28"/>
    </reaction>
</comment>
<evidence type="ECO:0000256" key="2">
    <source>
        <dbReference type="ARBA" id="ARBA00007739"/>
    </source>
</evidence>
<name>A0A7C0VAQ3_UNCW3</name>
<feature type="transmembrane region" description="Helical" evidence="14">
    <location>
        <begin position="21"/>
        <end position="42"/>
    </location>
</feature>
<keyword evidence="14" id="KW-0812">Transmembrane</keyword>
<dbReference type="GO" id="GO:0008658">
    <property type="term" value="F:penicillin binding"/>
    <property type="evidence" value="ECO:0007669"/>
    <property type="project" value="InterPro"/>
</dbReference>
<dbReference type="SUPFAM" id="SSF56601">
    <property type="entry name" value="beta-lactamase/transpeptidase-like"/>
    <property type="match status" value="1"/>
</dbReference>
<dbReference type="NCBIfam" id="TIGR02074">
    <property type="entry name" value="PBP_1a_fam"/>
    <property type="match status" value="1"/>
</dbReference>
<keyword evidence="14" id="KW-0472">Membrane</keyword>
<feature type="domain" description="Glycosyl transferase family 51" evidence="16">
    <location>
        <begin position="76"/>
        <end position="241"/>
    </location>
</feature>
<dbReference type="InterPro" id="IPR001264">
    <property type="entry name" value="Glyco_trans_51"/>
</dbReference>
<evidence type="ECO:0000256" key="5">
    <source>
        <dbReference type="ARBA" id="ARBA00022676"/>
    </source>
</evidence>
<dbReference type="Gene3D" id="1.10.3810.10">
    <property type="entry name" value="Biosynthetic peptidoglycan transglycosylase-like"/>
    <property type="match status" value="1"/>
</dbReference>
<dbReference type="GO" id="GO:0008360">
    <property type="term" value="P:regulation of cell shape"/>
    <property type="evidence" value="ECO:0007669"/>
    <property type="project" value="UniProtKB-KW"/>
</dbReference>
<evidence type="ECO:0000256" key="11">
    <source>
        <dbReference type="ARBA" id="ARBA00023316"/>
    </source>
</evidence>
<dbReference type="GO" id="GO:0009252">
    <property type="term" value="P:peptidoglycan biosynthetic process"/>
    <property type="evidence" value="ECO:0007669"/>
    <property type="project" value="UniProtKB-KW"/>
</dbReference>
<dbReference type="PANTHER" id="PTHR32282:SF33">
    <property type="entry name" value="PEPTIDOGLYCAN GLYCOSYLTRANSFERASE"/>
    <property type="match status" value="1"/>
</dbReference>
<evidence type="ECO:0000256" key="9">
    <source>
        <dbReference type="ARBA" id="ARBA00022984"/>
    </source>
</evidence>
<evidence type="ECO:0000313" key="17">
    <source>
        <dbReference type="EMBL" id="HDI83032.1"/>
    </source>
</evidence>
<comment type="similarity">
    <text evidence="2">In the N-terminal section; belongs to the glycosyltransferase 51 family.</text>
</comment>
<evidence type="ECO:0000256" key="3">
    <source>
        <dbReference type="ARBA" id="ARBA00022645"/>
    </source>
</evidence>
<dbReference type="InterPro" id="IPR050396">
    <property type="entry name" value="Glycosyltr_51/Transpeptidase"/>
</dbReference>
<keyword evidence="11" id="KW-0961">Cell wall biogenesis/degradation</keyword>
<dbReference type="InterPro" id="IPR012338">
    <property type="entry name" value="Beta-lactam/transpept-like"/>
</dbReference>
<dbReference type="GO" id="GO:0071555">
    <property type="term" value="P:cell wall organization"/>
    <property type="evidence" value="ECO:0007669"/>
    <property type="project" value="UniProtKB-KW"/>
</dbReference>
<dbReference type="InterPro" id="IPR001460">
    <property type="entry name" value="PCN-bd_Tpept"/>
</dbReference>
<sequence length="696" mass="79457">MEMDSRPINNRKKRKKIRWIPVLYIILAFGSGSFIGFNLWIIRSLPQIDILKNYYPVLATRLYDRNGEHVRDVYLVRRIPVLLDSIPENLQKAVISIEDKAFYRHHGLNYKRIVKAIIVDIIKRKKVQGASTITQQLARNILLSLEKSWIRKISEMYLALELERYYTKKDILEMYLNQVYYGYGNYGVEAAAEFYLGKPVSQVDLKEAAFLAGIIRSPGYYSPYTHPDRCDKRIRIVLKEMLEDGYIDSTQYREALDDTLKFVQKEERKTVGPYYIEEVKKILSGILGKAYVTTGGYTVYLGMDKKLQEIADSVTEVTMERIEKKYRLKPMGEFPESMPPMDNTPYLQCAMVVMDPHTGDVLAMIGGRNIRHSRFNRATMAKRQAGSSFKAFLYTAAIDNGYNPSDFVLDLPIITQVNEKVYAPANFDSTFMGKITLRRALYLSRNSAAIRLVYEIGPFTVIDYAHRMGVKSKLDPVISIPLGPSGVTVLEMTDAFGTLANYGTRIEPVIVKKIIDRFGNVVYEYDPPKERVLSKQTAYIMINMLMDVFNHGTAFGARRMGFMLPAAGKTGTTNNFQDAWFIGFTREYVAGVWVGYDVPRKIATNATGAGAALPLWVSFMKAVYDSVADTTDVEFPVPDSIVRRVICEDSGLLATPYCPRVREEVFIKGNEPDEKCDIHAGKKKERLFERRDRIEF</sequence>
<evidence type="ECO:0000256" key="13">
    <source>
        <dbReference type="ARBA" id="ARBA00049902"/>
    </source>
</evidence>